<keyword evidence="1" id="KW-0808">Transferase</keyword>
<evidence type="ECO:0000313" key="1">
    <source>
        <dbReference type="EMBL" id="KQL54359.1"/>
    </source>
</evidence>
<organism evidence="1 2">
    <name type="scientific">Heyndrickxia shackletonii</name>
    <dbReference type="NCBI Taxonomy" id="157838"/>
    <lineage>
        <taxon>Bacteria</taxon>
        <taxon>Bacillati</taxon>
        <taxon>Bacillota</taxon>
        <taxon>Bacilli</taxon>
        <taxon>Bacillales</taxon>
        <taxon>Bacillaceae</taxon>
        <taxon>Heyndrickxia</taxon>
    </lineage>
</organism>
<gene>
    <name evidence="1" type="ORF">AN964_13215</name>
</gene>
<dbReference type="AlphaFoldDB" id="A0A0Q3WYG4"/>
<reference evidence="1 2" key="1">
    <citation type="submission" date="2015-09" db="EMBL/GenBank/DDBJ databases">
        <title>Genome sequencing project for genomic taxonomy and phylogenomics of Bacillus-like bacteria.</title>
        <authorList>
            <person name="Liu B."/>
            <person name="Wang J."/>
            <person name="Zhu Y."/>
            <person name="Liu G."/>
            <person name="Chen Q."/>
            <person name="Chen Z."/>
            <person name="Lan J."/>
            <person name="Che J."/>
            <person name="Ge C."/>
            <person name="Shi H."/>
            <person name="Pan Z."/>
            <person name="Liu X."/>
        </authorList>
    </citation>
    <scope>NUCLEOTIDE SEQUENCE [LARGE SCALE GENOMIC DNA]</scope>
    <source>
        <strain evidence="1 2">LMG 18435</strain>
    </source>
</reference>
<name>A0A0Q3WYG4_9BACI</name>
<evidence type="ECO:0000313" key="2">
    <source>
        <dbReference type="Proteomes" id="UP000051888"/>
    </source>
</evidence>
<dbReference type="SUPFAM" id="SSF56112">
    <property type="entry name" value="Protein kinase-like (PK-like)"/>
    <property type="match status" value="1"/>
</dbReference>
<dbReference type="EMBL" id="LJJC01000004">
    <property type="protein sequence ID" value="KQL54359.1"/>
    <property type="molecule type" value="Genomic_DNA"/>
</dbReference>
<dbReference type="Proteomes" id="UP000051888">
    <property type="component" value="Unassembled WGS sequence"/>
</dbReference>
<comment type="caution">
    <text evidence="1">The sequence shown here is derived from an EMBL/GenBank/DDBJ whole genome shotgun (WGS) entry which is preliminary data.</text>
</comment>
<accession>A0A0Q3WYG4</accession>
<dbReference type="PATRIC" id="fig|157838.3.peg.2936"/>
<dbReference type="GO" id="GO:0016740">
    <property type="term" value="F:transferase activity"/>
    <property type="evidence" value="ECO:0007669"/>
    <property type="project" value="UniProtKB-KW"/>
</dbReference>
<protein>
    <submittedName>
        <fullName evidence="1">Aminoglycoside phosphotransferase</fullName>
    </submittedName>
</protein>
<sequence>MYFQDAEKHYYVFDLVVPIYSAVEFSFSGNSNIKDYTQSIAESLFEGYLEEFHIPQEMITTLPLLFKLKELFEYNVMHMYWNAEKLTEEQVRILNHYRLRLENNYSPINLGYERLAALVSQGHSTIKN</sequence>
<dbReference type="InterPro" id="IPR011009">
    <property type="entry name" value="Kinase-like_dom_sf"/>
</dbReference>
<proteinExistence type="predicted"/>
<keyword evidence="2" id="KW-1185">Reference proteome</keyword>
<dbReference type="STRING" id="157838.AN964_13215"/>